<gene>
    <name evidence="8" type="ORF">AMORRO_LOCUS14708</name>
</gene>
<sequence length="373" mass="42429">MLTRSSAPKKPDSDTESKTSTTSCPDLELETPARKRLRHKNDFTTYESTLSVPETSTSKMASGTDATPKIPKLKIVKTASPADTSFRNFRLRRIVKENHGHDINHLAFFFNLSNYEAPVGTLYKKNFNKLGHVERSVRDTSNILASVGDIQANIYDNEHCGDHLDIMSNFAVDEKSDLASSELLTCCWLHRDDDALLAIAGNSRVIYIISLTLSITLQKMQGHNGKWKHPKDDIHLLSASQDVSVRLWNTISGTCLYAFEIKASVVCWNPSGQTFLTGGYNGEVRIWKTPDLMFPPTQPPLRFSQKDFETRHKKFHTGQIDSIRFANKHVLSKSINGKIEYWNYETFEVLRSFAIKNGSNNRSRFDVRYRKEF</sequence>
<evidence type="ECO:0000256" key="2">
    <source>
        <dbReference type="ARBA" id="ARBA00022574"/>
    </source>
</evidence>
<protein>
    <submittedName>
        <fullName evidence="8">14531_t:CDS:1</fullName>
    </submittedName>
</protein>
<feature type="repeat" description="WD" evidence="6">
    <location>
        <begin position="266"/>
        <end position="288"/>
    </location>
</feature>
<evidence type="ECO:0000313" key="9">
    <source>
        <dbReference type="Proteomes" id="UP000789342"/>
    </source>
</evidence>
<dbReference type="PROSITE" id="PS50082">
    <property type="entry name" value="WD_REPEATS_2"/>
    <property type="match status" value="1"/>
</dbReference>
<keyword evidence="4" id="KW-0805">Transcription regulation</keyword>
<proteinExistence type="inferred from homology"/>
<dbReference type="InterPro" id="IPR051243">
    <property type="entry name" value="PcG_WD-repeat"/>
</dbReference>
<evidence type="ECO:0000256" key="1">
    <source>
        <dbReference type="ARBA" id="ARBA00008075"/>
    </source>
</evidence>
<keyword evidence="2 6" id="KW-0853">WD repeat</keyword>
<evidence type="ECO:0000256" key="6">
    <source>
        <dbReference type="PROSITE-ProRule" id="PRU00221"/>
    </source>
</evidence>
<dbReference type="EMBL" id="CAJVPV010030504">
    <property type="protein sequence ID" value="CAG8740928.1"/>
    <property type="molecule type" value="Genomic_DNA"/>
</dbReference>
<dbReference type="InterPro" id="IPR015943">
    <property type="entry name" value="WD40/YVTN_repeat-like_dom_sf"/>
</dbReference>
<dbReference type="SMART" id="SM00320">
    <property type="entry name" value="WD40"/>
    <property type="match status" value="3"/>
</dbReference>
<dbReference type="AlphaFoldDB" id="A0A9N9ILH7"/>
<dbReference type="PANTHER" id="PTHR10253">
    <property type="entry name" value="POLYCOMB PROTEIN"/>
    <property type="match status" value="1"/>
</dbReference>
<keyword evidence="5" id="KW-0804">Transcription</keyword>
<reference evidence="8" key="1">
    <citation type="submission" date="2021-06" db="EMBL/GenBank/DDBJ databases">
        <authorList>
            <person name="Kallberg Y."/>
            <person name="Tangrot J."/>
            <person name="Rosling A."/>
        </authorList>
    </citation>
    <scope>NUCLEOTIDE SEQUENCE</scope>
    <source>
        <strain evidence="8">CL551</strain>
    </source>
</reference>
<accession>A0A9N9ILH7</accession>
<evidence type="ECO:0000256" key="4">
    <source>
        <dbReference type="ARBA" id="ARBA00023015"/>
    </source>
</evidence>
<keyword evidence="9" id="KW-1185">Reference proteome</keyword>
<feature type="region of interest" description="Disordered" evidence="7">
    <location>
        <begin position="1"/>
        <end position="41"/>
    </location>
</feature>
<feature type="non-terminal residue" evidence="8">
    <location>
        <position position="1"/>
    </location>
</feature>
<evidence type="ECO:0000256" key="3">
    <source>
        <dbReference type="ARBA" id="ARBA00022737"/>
    </source>
</evidence>
<evidence type="ECO:0000313" key="8">
    <source>
        <dbReference type="EMBL" id="CAG8740928.1"/>
    </source>
</evidence>
<comment type="similarity">
    <text evidence="1">Belongs to the WD repeat ESC family.</text>
</comment>
<evidence type="ECO:0000256" key="5">
    <source>
        <dbReference type="ARBA" id="ARBA00023163"/>
    </source>
</evidence>
<dbReference type="SUPFAM" id="SSF50978">
    <property type="entry name" value="WD40 repeat-like"/>
    <property type="match status" value="1"/>
</dbReference>
<comment type="caution">
    <text evidence="8">The sequence shown here is derived from an EMBL/GenBank/DDBJ whole genome shotgun (WGS) entry which is preliminary data.</text>
</comment>
<organism evidence="8 9">
    <name type="scientific">Acaulospora morrowiae</name>
    <dbReference type="NCBI Taxonomy" id="94023"/>
    <lineage>
        <taxon>Eukaryota</taxon>
        <taxon>Fungi</taxon>
        <taxon>Fungi incertae sedis</taxon>
        <taxon>Mucoromycota</taxon>
        <taxon>Glomeromycotina</taxon>
        <taxon>Glomeromycetes</taxon>
        <taxon>Diversisporales</taxon>
        <taxon>Acaulosporaceae</taxon>
        <taxon>Acaulospora</taxon>
    </lineage>
</organism>
<evidence type="ECO:0000256" key="7">
    <source>
        <dbReference type="SAM" id="MobiDB-lite"/>
    </source>
</evidence>
<dbReference type="InterPro" id="IPR036322">
    <property type="entry name" value="WD40_repeat_dom_sf"/>
</dbReference>
<dbReference type="Gene3D" id="2.130.10.10">
    <property type="entry name" value="YVTN repeat-like/Quinoprotein amine dehydrogenase"/>
    <property type="match status" value="1"/>
</dbReference>
<dbReference type="InterPro" id="IPR001680">
    <property type="entry name" value="WD40_rpt"/>
</dbReference>
<name>A0A9N9ILH7_9GLOM</name>
<dbReference type="Proteomes" id="UP000789342">
    <property type="component" value="Unassembled WGS sequence"/>
</dbReference>
<keyword evidence="3" id="KW-0677">Repeat</keyword>
<dbReference type="OrthoDB" id="7318948at2759"/>